<reference evidence="1" key="1">
    <citation type="submission" date="2022-07" db="EMBL/GenBank/DDBJ databases">
        <title>Chromosome-level genome of Muraenolepis orangiensis.</title>
        <authorList>
            <person name="Kim J."/>
        </authorList>
    </citation>
    <scope>NUCLEOTIDE SEQUENCE</scope>
    <source>
        <strain evidence="1">KU_S4_2022</strain>
        <tissue evidence="1">Muscle</tissue>
    </source>
</reference>
<sequence length="75" mass="8827">MFHWISNRRFMFHRISIEDPCSTGYQPRIHVPPDINQGSMFPPDINQGFMFHRISTKDPCSTGYQPRIHVPLDIN</sequence>
<protein>
    <submittedName>
        <fullName evidence="1">Uncharacterized protein</fullName>
    </submittedName>
</protein>
<dbReference type="AlphaFoldDB" id="A0A9Q0II78"/>
<name>A0A9Q0II78_9TELE</name>
<accession>A0A9Q0II78</accession>
<keyword evidence="2" id="KW-1185">Reference proteome</keyword>
<evidence type="ECO:0000313" key="2">
    <source>
        <dbReference type="Proteomes" id="UP001148018"/>
    </source>
</evidence>
<comment type="caution">
    <text evidence="1">The sequence shown here is derived from an EMBL/GenBank/DDBJ whole genome shotgun (WGS) entry which is preliminary data.</text>
</comment>
<dbReference type="EMBL" id="JANIIK010000109">
    <property type="protein sequence ID" value="KAJ3597986.1"/>
    <property type="molecule type" value="Genomic_DNA"/>
</dbReference>
<proteinExistence type="predicted"/>
<dbReference type="Proteomes" id="UP001148018">
    <property type="component" value="Unassembled WGS sequence"/>
</dbReference>
<evidence type="ECO:0000313" key="1">
    <source>
        <dbReference type="EMBL" id="KAJ3597986.1"/>
    </source>
</evidence>
<organism evidence="1 2">
    <name type="scientific">Muraenolepis orangiensis</name>
    <name type="common">Patagonian moray cod</name>
    <dbReference type="NCBI Taxonomy" id="630683"/>
    <lineage>
        <taxon>Eukaryota</taxon>
        <taxon>Metazoa</taxon>
        <taxon>Chordata</taxon>
        <taxon>Craniata</taxon>
        <taxon>Vertebrata</taxon>
        <taxon>Euteleostomi</taxon>
        <taxon>Actinopterygii</taxon>
        <taxon>Neopterygii</taxon>
        <taxon>Teleostei</taxon>
        <taxon>Neoteleostei</taxon>
        <taxon>Acanthomorphata</taxon>
        <taxon>Zeiogadaria</taxon>
        <taxon>Gadariae</taxon>
        <taxon>Gadiformes</taxon>
        <taxon>Muraenolepidoidei</taxon>
        <taxon>Muraenolepididae</taxon>
        <taxon>Muraenolepis</taxon>
    </lineage>
</organism>
<gene>
    <name evidence="1" type="ORF">NHX12_001501</name>
</gene>